<reference evidence="1" key="1">
    <citation type="submission" date="2022-11" db="EMBL/GenBank/DDBJ databases">
        <title>Genome Sequence of Boeremia exigua.</title>
        <authorList>
            <person name="Buettner E."/>
        </authorList>
    </citation>
    <scope>NUCLEOTIDE SEQUENCE</scope>
    <source>
        <strain evidence="1">CU02</strain>
    </source>
</reference>
<evidence type="ECO:0000313" key="2">
    <source>
        <dbReference type="Proteomes" id="UP001153331"/>
    </source>
</evidence>
<keyword evidence="2" id="KW-1185">Reference proteome</keyword>
<name>A0ACC2IQS3_9PLEO</name>
<gene>
    <name evidence="1" type="ORF">OPT61_g1367</name>
</gene>
<organism evidence="1 2">
    <name type="scientific">Boeremia exigua</name>
    <dbReference type="NCBI Taxonomy" id="749465"/>
    <lineage>
        <taxon>Eukaryota</taxon>
        <taxon>Fungi</taxon>
        <taxon>Dikarya</taxon>
        <taxon>Ascomycota</taxon>
        <taxon>Pezizomycotina</taxon>
        <taxon>Dothideomycetes</taxon>
        <taxon>Pleosporomycetidae</taxon>
        <taxon>Pleosporales</taxon>
        <taxon>Pleosporineae</taxon>
        <taxon>Didymellaceae</taxon>
        <taxon>Boeremia</taxon>
    </lineage>
</organism>
<proteinExistence type="predicted"/>
<accession>A0ACC2IQS3</accession>
<sequence length="535" mass="61317">MSLTTRPVSNEDWKSHLTVGISKLRELTEIDTPKEELHPFYIPSNIKHLISLHKPDEQLFKFLEILRGLYLSQVLAPALIFEGPLSDLRTKDEYEVALTMHIRNHVESEDSGATDRDTIVRDLVMALGEELRDLQQTQMTPAAINNFDITPIMIICDLYFLSCTIHPEVDLDGSNADWIQNLFYQQPTYYELDHTTPTDADEELPGLTQCLHHSFSFEGEDFVWILDLFGNWALIAIRDCLQGYRPRDALDDDESFTDEALHDLQNPLSLVPLHIREIICGINIQHAYRAICDQVSTVYYSDPSVDRVDVLGYRLFHWILTCVMRSNLQPEYKSRIQEWMERSGLDGELSMQYPAGVLIPGQRMLNRLTVESGPLEIPAYDDDEEQQEELDGFQDVEFEPEGPPLDPALYADCISSSDDHDEEVCAVCIDNIAHDQQDRMKIRACNHMIHEGCMSQLINGIDEWSNKCPVCRRRICPPRAKRAVTEEDLETHQVEDSGDIEIQEEEFEAEDEEVLGAEEIAVWLGLQCIMERSTS</sequence>
<evidence type="ECO:0000313" key="1">
    <source>
        <dbReference type="EMBL" id="KAJ8117429.1"/>
    </source>
</evidence>
<dbReference type="Proteomes" id="UP001153331">
    <property type="component" value="Unassembled WGS sequence"/>
</dbReference>
<protein>
    <submittedName>
        <fullName evidence="1">Uncharacterized protein</fullName>
    </submittedName>
</protein>
<dbReference type="EMBL" id="JAPHNI010000053">
    <property type="protein sequence ID" value="KAJ8117429.1"/>
    <property type="molecule type" value="Genomic_DNA"/>
</dbReference>
<comment type="caution">
    <text evidence="1">The sequence shown here is derived from an EMBL/GenBank/DDBJ whole genome shotgun (WGS) entry which is preliminary data.</text>
</comment>